<dbReference type="Proteomes" id="UP000243579">
    <property type="component" value="Unassembled WGS sequence"/>
</dbReference>
<feature type="region of interest" description="Disordered" evidence="1">
    <location>
        <begin position="1"/>
        <end position="61"/>
    </location>
</feature>
<accession>A0A1V9YIB8</accession>
<protein>
    <submittedName>
        <fullName evidence="2">Uncharacterized protein</fullName>
    </submittedName>
</protein>
<dbReference type="EMBL" id="JNBR01001675">
    <property type="protein sequence ID" value="OQR85452.1"/>
    <property type="molecule type" value="Genomic_DNA"/>
</dbReference>
<keyword evidence="3" id="KW-1185">Reference proteome</keyword>
<dbReference type="AlphaFoldDB" id="A0A1V9YIB8"/>
<proteinExistence type="predicted"/>
<sequence length="61" mass="6724">MDDDRKMTPEEKARADSGDDSMPCDETLSPEELVKRGAVGRRNGVSGIKLPEEVSNNDMED</sequence>
<evidence type="ECO:0000256" key="1">
    <source>
        <dbReference type="SAM" id="MobiDB-lite"/>
    </source>
</evidence>
<comment type="caution">
    <text evidence="2">The sequence shown here is derived from an EMBL/GenBank/DDBJ whole genome shotgun (WGS) entry which is preliminary data.</text>
</comment>
<evidence type="ECO:0000313" key="3">
    <source>
        <dbReference type="Proteomes" id="UP000243579"/>
    </source>
</evidence>
<organism evidence="2 3">
    <name type="scientific">Achlya hypogyna</name>
    <name type="common">Oomycete</name>
    <name type="synonym">Protoachlya hypogyna</name>
    <dbReference type="NCBI Taxonomy" id="1202772"/>
    <lineage>
        <taxon>Eukaryota</taxon>
        <taxon>Sar</taxon>
        <taxon>Stramenopiles</taxon>
        <taxon>Oomycota</taxon>
        <taxon>Saprolegniomycetes</taxon>
        <taxon>Saprolegniales</taxon>
        <taxon>Achlyaceae</taxon>
        <taxon>Achlya</taxon>
    </lineage>
</organism>
<reference evidence="2 3" key="1">
    <citation type="journal article" date="2014" name="Genome Biol. Evol.">
        <title>The secreted proteins of Achlya hypogyna and Thraustotheca clavata identify the ancestral oomycete secretome and reveal gene acquisitions by horizontal gene transfer.</title>
        <authorList>
            <person name="Misner I."/>
            <person name="Blouin N."/>
            <person name="Leonard G."/>
            <person name="Richards T.A."/>
            <person name="Lane C.E."/>
        </authorList>
    </citation>
    <scope>NUCLEOTIDE SEQUENCE [LARGE SCALE GENOMIC DNA]</scope>
    <source>
        <strain evidence="2 3">ATCC 48635</strain>
    </source>
</reference>
<name>A0A1V9YIB8_ACHHY</name>
<evidence type="ECO:0000313" key="2">
    <source>
        <dbReference type="EMBL" id="OQR85452.1"/>
    </source>
</evidence>
<gene>
    <name evidence="2" type="ORF">ACHHYP_11796</name>
</gene>
<feature type="compositionally biased region" description="Basic and acidic residues" evidence="1">
    <location>
        <begin position="1"/>
        <end position="17"/>
    </location>
</feature>
<dbReference type="OrthoDB" id="10426263at2759"/>